<evidence type="ECO:0000313" key="3">
    <source>
        <dbReference type="Proteomes" id="UP001183202"/>
    </source>
</evidence>
<keyword evidence="1" id="KW-0812">Transmembrane</keyword>
<protein>
    <recommendedName>
        <fullName evidence="4">MotA/TolQ/ExbB proton channel family protein</fullName>
    </recommendedName>
</protein>
<feature type="transmembrane region" description="Helical" evidence="1">
    <location>
        <begin position="156"/>
        <end position="180"/>
    </location>
</feature>
<evidence type="ECO:0000256" key="1">
    <source>
        <dbReference type="SAM" id="Phobius"/>
    </source>
</evidence>
<feature type="transmembrane region" description="Helical" evidence="1">
    <location>
        <begin position="12"/>
        <end position="34"/>
    </location>
</feature>
<sequence length="189" mass="19542">MTMRLPRVVTGWLALLSGVLAAAGLVVIVVYCFATDGPHARYLAVALTTGMASFLVGCLAGFLFGIPRVVSTGALRLTQDGKVSDDPKPDAVTGQFTPSTNLSEISDWLTKLLLGAGLVQLGSLARLAGVLVHAIAQGISTTTTGTAPVSAGATAMAGAILVTYVVLGFLDGYVVTTLWYGRRLSEMQV</sequence>
<proteinExistence type="predicted"/>
<evidence type="ECO:0000313" key="2">
    <source>
        <dbReference type="EMBL" id="MDT0353374.1"/>
    </source>
</evidence>
<accession>A0ABU2NHK3</accession>
<feature type="transmembrane region" description="Helical" evidence="1">
    <location>
        <begin position="40"/>
        <end position="66"/>
    </location>
</feature>
<comment type="caution">
    <text evidence="2">The sequence shown here is derived from an EMBL/GenBank/DDBJ whole genome shotgun (WGS) entry which is preliminary data.</text>
</comment>
<dbReference type="RefSeq" id="WP_311559887.1">
    <property type="nucleotide sequence ID" value="NZ_JAVREJ010000030.1"/>
</dbReference>
<evidence type="ECO:0008006" key="4">
    <source>
        <dbReference type="Google" id="ProtNLM"/>
    </source>
</evidence>
<keyword evidence="1" id="KW-0472">Membrane</keyword>
<name>A0ABU2NHK3_9PSEU</name>
<gene>
    <name evidence="2" type="ORF">RM445_28090</name>
</gene>
<dbReference type="EMBL" id="JAVREJ010000030">
    <property type="protein sequence ID" value="MDT0353374.1"/>
    <property type="molecule type" value="Genomic_DNA"/>
</dbReference>
<reference evidence="3" key="1">
    <citation type="submission" date="2023-07" db="EMBL/GenBank/DDBJ databases">
        <title>30 novel species of actinomycetes from the DSMZ collection.</title>
        <authorList>
            <person name="Nouioui I."/>
        </authorList>
    </citation>
    <scope>NUCLEOTIDE SEQUENCE [LARGE SCALE GENOMIC DNA]</scope>
    <source>
        <strain evidence="3">DSM 45834</strain>
    </source>
</reference>
<keyword evidence="1" id="KW-1133">Transmembrane helix</keyword>
<dbReference type="Proteomes" id="UP001183202">
    <property type="component" value="Unassembled WGS sequence"/>
</dbReference>
<keyword evidence="3" id="KW-1185">Reference proteome</keyword>
<organism evidence="2 3">
    <name type="scientific">Pseudonocardia charpentierae</name>
    <dbReference type="NCBI Taxonomy" id="3075545"/>
    <lineage>
        <taxon>Bacteria</taxon>
        <taxon>Bacillati</taxon>
        <taxon>Actinomycetota</taxon>
        <taxon>Actinomycetes</taxon>
        <taxon>Pseudonocardiales</taxon>
        <taxon>Pseudonocardiaceae</taxon>
        <taxon>Pseudonocardia</taxon>
    </lineage>
</organism>